<sequence>MTSLNSQNEKILVAFMTALGRQDESLPSGLQQQLHAIGQNLEARIVELPTIAASLPSLNQAYQTALADAQMDEGEQGARLVSTSQDHSSQLRDNPNGMLRDRAAQIFTDPDPVQAAQRNLPGRFGQVASNPFKRFFGRG</sequence>
<dbReference type="RefSeq" id="WP_015181670.1">
    <property type="nucleotide sequence ID" value="NC_019738.1"/>
</dbReference>
<accession>K9WCN3</accession>
<proteinExistence type="predicted"/>
<dbReference type="HOGENOM" id="CLU_1958491_0_0_3"/>
<dbReference type="eggNOG" id="ENOG50341PN">
    <property type="taxonomic scope" value="Bacteria"/>
</dbReference>
<evidence type="ECO:0000313" key="2">
    <source>
        <dbReference type="EMBL" id="AFZ17514.1"/>
    </source>
</evidence>
<dbReference type="KEGG" id="mic:Mic7113_1644"/>
<reference evidence="2 3" key="1">
    <citation type="submission" date="2012-06" db="EMBL/GenBank/DDBJ databases">
        <title>Finished chromosome of genome of Microcoleus sp. PCC 7113.</title>
        <authorList>
            <consortium name="US DOE Joint Genome Institute"/>
            <person name="Gugger M."/>
            <person name="Coursin T."/>
            <person name="Rippka R."/>
            <person name="Tandeau De Marsac N."/>
            <person name="Huntemann M."/>
            <person name="Wei C.-L."/>
            <person name="Han J."/>
            <person name="Detter J.C."/>
            <person name="Han C."/>
            <person name="Tapia R."/>
            <person name="Chen A."/>
            <person name="Kyrpides N."/>
            <person name="Mavromatis K."/>
            <person name="Markowitz V."/>
            <person name="Szeto E."/>
            <person name="Ivanova N."/>
            <person name="Pagani I."/>
            <person name="Pati A."/>
            <person name="Goodwin L."/>
            <person name="Nordberg H.P."/>
            <person name="Cantor M.N."/>
            <person name="Hua S.X."/>
            <person name="Woyke T."/>
            <person name="Kerfeld C.A."/>
        </authorList>
    </citation>
    <scope>NUCLEOTIDE SEQUENCE [LARGE SCALE GENOMIC DNA]</scope>
    <source>
        <strain evidence="2 3">PCC 7113</strain>
    </source>
</reference>
<dbReference type="EMBL" id="CP003630">
    <property type="protein sequence ID" value="AFZ17514.1"/>
    <property type="molecule type" value="Genomic_DNA"/>
</dbReference>
<protein>
    <submittedName>
        <fullName evidence="2">Uncharacterized protein</fullName>
    </submittedName>
</protein>
<dbReference type="OrthoDB" id="458415at2"/>
<gene>
    <name evidence="2" type="ORF">Mic7113_1644</name>
</gene>
<evidence type="ECO:0000256" key="1">
    <source>
        <dbReference type="SAM" id="MobiDB-lite"/>
    </source>
</evidence>
<organism evidence="2 3">
    <name type="scientific">Allocoleopsis franciscana PCC 7113</name>
    <dbReference type="NCBI Taxonomy" id="1173027"/>
    <lineage>
        <taxon>Bacteria</taxon>
        <taxon>Bacillati</taxon>
        <taxon>Cyanobacteriota</taxon>
        <taxon>Cyanophyceae</taxon>
        <taxon>Coleofasciculales</taxon>
        <taxon>Coleofasciculaceae</taxon>
        <taxon>Allocoleopsis</taxon>
        <taxon>Allocoleopsis franciscana</taxon>
    </lineage>
</organism>
<feature type="compositionally biased region" description="Polar residues" evidence="1">
    <location>
        <begin position="81"/>
        <end position="93"/>
    </location>
</feature>
<feature type="region of interest" description="Disordered" evidence="1">
    <location>
        <begin position="69"/>
        <end position="96"/>
    </location>
</feature>
<evidence type="ECO:0000313" key="3">
    <source>
        <dbReference type="Proteomes" id="UP000010471"/>
    </source>
</evidence>
<name>K9WCN3_9CYAN</name>
<dbReference type="AlphaFoldDB" id="K9WCN3"/>
<keyword evidence="3" id="KW-1185">Reference proteome</keyword>
<dbReference type="Proteomes" id="UP000010471">
    <property type="component" value="Chromosome"/>
</dbReference>